<dbReference type="InterPro" id="IPR029000">
    <property type="entry name" value="Cyclophilin-like_dom_sf"/>
</dbReference>
<gene>
    <name evidence="5" type="primary">pxpB</name>
    <name evidence="5" type="ORF">KHM83_02005</name>
</gene>
<dbReference type="SMART" id="SM00796">
    <property type="entry name" value="AHS1"/>
    <property type="match status" value="1"/>
</dbReference>
<protein>
    <submittedName>
        <fullName evidence="5">5-oxoprolinase subunit PxpB</fullName>
        <ecNumber evidence="5">3.5.2.9</ecNumber>
    </submittedName>
</protein>
<dbReference type="Gene3D" id="2.40.100.10">
    <property type="entry name" value="Cyclophilin-like"/>
    <property type="match status" value="1"/>
</dbReference>
<dbReference type="Proteomes" id="UP000746471">
    <property type="component" value="Unassembled WGS sequence"/>
</dbReference>
<sequence length="238" mass="26717">MMKKIEIMTESESMLLIRWQSVIDVSLNQQVHHTAQAIRTVFNESIRDVIPAYHSIAVIVDPLETSVSSLCDAVEAFLLTFDEVMIQHTIRKLYIPVCYEGDYAPDMDELSQYAQMMPDEVVKRHTAPDYPVYMIGFLPGFPYLGGLDEKLHMPRKERPRKAIAAGSVGIAGGQTGIYPLQSPGGWQLIGRTPIKLFDVAALSPSCIHAGDVVRFVAISEQDYDAIEKGKKRWDLYTL</sequence>
<dbReference type="InterPro" id="IPR010016">
    <property type="entry name" value="PxpB"/>
</dbReference>
<keyword evidence="1" id="KW-0547">Nucleotide-binding</keyword>
<evidence type="ECO:0000313" key="6">
    <source>
        <dbReference type="Proteomes" id="UP000746471"/>
    </source>
</evidence>
<feature type="domain" description="Carboxyltransferase" evidence="4">
    <location>
        <begin position="5"/>
        <end position="207"/>
    </location>
</feature>
<name>A0ABS5PKN3_9FIRM</name>
<dbReference type="EMBL" id="JAHBCL010000002">
    <property type="protein sequence ID" value="MBS7525447.1"/>
    <property type="molecule type" value="Genomic_DNA"/>
</dbReference>
<dbReference type="NCBIfam" id="TIGR00370">
    <property type="entry name" value="5-oxoprolinase subunit PxpB"/>
    <property type="match status" value="1"/>
</dbReference>
<evidence type="ECO:0000256" key="3">
    <source>
        <dbReference type="ARBA" id="ARBA00022840"/>
    </source>
</evidence>
<comment type="caution">
    <text evidence="5">The sequence shown here is derived from an EMBL/GenBank/DDBJ whole genome shotgun (WGS) entry which is preliminary data.</text>
</comment>
<dbReference type="Gene3D" id="3.30.1360.40">
    <property type="match status" value="1"/>
</dbReference>
<evidence type="ECO:0000256" key="2">
    <source>
        <dbReference type="ARBA" id="ARBA00022801"/>
    </source>
</evidence>
<accession>A0ABS5PKN3</accession>
<keyword evidence="6" id="KW-1185">Reference proteome</keyword>
<dbReference type="PANTHER" id="PTHR34698:SF2">
    <property type="entry name" value="5-OXOPROLINASE SUBUNIT B"/>
    <property type="match status" value="1"/>
</dbReference>
<organism evidence="5 6">
    <name type="scientific">Fusibacter paucivorans</name>
    <dbReference type="NCBI Taxonomy" id="76009"/>
    <lineage>
        <taxon>Bacteria</taxon>
        <taxon>Bacillati</taxon>
        <taxon>Bacillota</taxon>
        <taxon>Clostridia</taxon>
        <taxon>Eubacteriales</taxon>
        <taxon>Eubacteriales Family XII. Incertae Sedis</taxon>
        <taxon>Fusibacter</taxon>
    </lineage>
</organism>
<dbReference type="RefSeq" id="WP_213235227.1">
    <property type="nucleotide sequence ID" value="NZ_JAHBCL010000002.1"/>
</dbReference>
<dbReference type="GO" id="GO:0017168">
    <property type="term" value="F:5-oxoprolinase (ATP-hydrolyzing) activity"/>
    <property type="evidence" value="ECO:0007669"/>
    <property type="project" value="UniProtKB-EC"/>
</dbReference>
<dbReference type="InterPro" id="IPR003833">
    <property type="entry name" value="CT_C_D"/>
</dbReference>
<dbReference type="Pfam" id="PF02682">
    <property type="entry name" value="CT_C_D"/>
    <property type="match status" value="1"/>
</dbReference>
<keyword evidence="3" id="KW-0067">ATP-binding</keyword>
<reference evidence="5 6" key="1">
    <citation type="submission" date="2021-05" db="EMBL/GenBank/DDBJ databases">
        <title>Fusibacter ferrireducens sp. nov., an anaerobic, sulfur- and Fe-reducing bacterium isolated from the mangrove sediment.</title>
        <authorList>
            <person name="Qiu D."/>
        </authorList>
    </citation>
    <scope>NUCLEOTIDE SEQUENCE [LARGE SCALE GENOMIC DNA]</scope>
    <source>
        <strain evidence="5 6">DSM 12116</strain>
    </source>
</reference>
<dbReference type="PANTHER" id="PTHR34698">
    <property type="entry name" value="5-OXOPROLINASE SUBUNIT B"/>
    <property type="match status" value="1"/>
</dbReference>
<keyword evidence="2 5" id="KW-0378">Hydrolase</keyword>
<dbReference type="EC" id="3.5.2.9" evidence="5"/>
<dbReference type="SUPFAM" id="SSF160467">
    <property type="entry name" value="PH0987 N-terminal domain-like"/>
    <property type="match status" value="1"/>
</dbReference>
<evidence type="ECO:0000259" key="4">
    <source>
        <dbReference type="SMART" id="SM00796"/>
    </source>
</evidence>
<evidence type="ECO:0000256" key="1">
    <source>
        <dbReference type="ARBA" id="ARBA00022741"/>
    </source>
</evidence>
<dbReference type="SUPFAM" id="SSF50891">
    <property type="entry name" value="Cyclophilin-like"/>
    <property type="match status" value="1"/>
</dbReference>
<evidence type="ECO:0000313" key="5">
    <source>
        <dbReference type="EMBL" id="MBS7525447.1"/>
    </source>
</evidence>
<proteinExistence type="predicted"/>